<dbReference type="Pfam" id="PF08666">
    <property type="entry name" value="SAF"/>
    <property type="match status" value="1"/>
</dbReference>
<dbReference type="PROSITE" id="PS50844">
    <property type="entry name" value="AFP_LIKE"/>
    <property type="match status" value="1"/>
</dbReference>
<dbReference type="InterPro" id="IPR013785">
    <property type="entry name" value="Aldolase_TIM"/>
</dbReference>
<proteinExistence type="predicted"/>
<organism evidence="2 3">
    <name type="scientific">Roseivirga seohaensis</name>
    <dbReference type="NCBI Taxonomy" id="1914963"/>
    <lineage>
        <taxon>Bacteria</taxon>
        <taxon>Pseudomonadati</taxon>
        <taxon>Bacteroidota</taxon>
        <taxon>Cytophagia</taxon>
        <taxon>Cytophagales</taxon>
        <taxon>Roseivirgaceae</taxon>
        <taxon>Roseivirga</taxon>
    </lineage>
</organism>
<dbReference type="InterPro" id="IPR013974">
    <property type="entry name" value="SAF"/>
</dbReference>
<accession>A0A150XMA8</accession>
<dbReference type="GO" id="GO:0047444">
    <property type="term" value="F:N-acylneuraminate-9-phosphate synthase activity"/>
    <property type="evidence" value="ECO:0007669"/>
    <property type="project" value="TreeGrafter"/>
</dbReference>
<dbReference type="CDD" id="cd11615">
    <property type="entry name" value="SAF_NeuB_like"/>
    <property type="match status" value="1"/>
</dbReference>
<dbReference type="InterPro" id="IPR006190">
    <property type="entry name" value="SAF_AFP_Neu5Ac"/>
</dbReference>
<evidence type="ECO:0000313" key="2">
    <source>
        <dbReference type="EMBL" id="KYG79879.1"/>
    </source>
</evidence>
<dbReference type="InterPro" id="IPR051690">
    <property type="entry name" value="PseI-like"/>
</dbReference>
<dbReference type="SMART" id="SM00858">
    <property type="entry name" value="SAF"/>
    <property type="match status" value="1"/>
</dbReference>
<evidence type="ECO:0000313" key="3">
    <source>
        <dbReference type="Proteomes" id="UP000075663"/>
    </source>
</evidence>
<dbReference type="Pfam" id="PF03102">
    <property type="entry name" value="NeuB"/>
    <property type="match status" value="1"/>
</dbReference>
<dbReference type="AlphaFoldDB" id="A0A150XMA8"/>
<dbReference type="Gene3D" id="3.90.1210.10">
    <property type="entry name" value="Antifreeze-like/N-acetylneuraminic acid synthase C-terminal domain"/>
    <property type="match status" value="1"/>
</dbReference>
<reference evidence="2 3" key="1">
    <citation type="submission" date="2016-01" db="EMBL/GenBank/DDBJ databases">
        <title>Genome sequencing of Roseivirga seohaensis SW-152.</title>
        <authorList>
            <person name="Selvaratnam C."/>
            <person name="Thevarajoo S."/>
            <person name="Goh K.M."/>
            <person name="Ee R."/>
            <person name="Chan K.-G."/>
            <person name="Chong C.S."/>
        </authorList>
    </citation>
    <scope>NUCLEOTIDE SEQUENCE [LARGE SCALE GENOMIC DNA]</scope>
    <source>
        <strain evidence="2 3">SW-152</strain>
    </source>
</reference>
<dbReference type="PANTHER" id="PTHR42966:SF1">
    <property type="entry name" value="SIALIC ACID SYNTHASE"/>
    <property type="match status" value="1"/>
</dbReference>
<dbReference type="SUPFAM" id="SSF51569">
    <property type="entry name" value="Aldolase"/>
    <property type="match status" value="1"/>
</dbReference>
<dbReference type="GO" id="GO:0016051">
    <property type="term" value="P:carbohydrate biosynthetic process"/>
    <property type="evidence" value="ECO:0007669"/>
    <property type="project" value="InterPro"/>
</dbReference>
<gene>
    <name evidence="2" type="ORF">AWW67_11250</name>
</gene>
<evidence type="ECO:0000259" key="1">
    <source>
        <dbReference type="PROSITE" id="PS50844"/>
    </source>
</evidence>
<dbReference type="Gene3D" id="3.20.20.70">
    <property type="entry name" value="Aldolase class I"/>
    <property type="match status" value="1"/>
</dbReference>
<dbReference type="SUPFAM" id="SSF51269">
    <property type="entry name" value="AFP III-like domain"/>
    <property type="match status" value="1"/>
</dbReference>
<dbReference type="Proteomes" id="UP000075663">
    <property type="component" value="Unassembled WGS sequence"/>
</dbReference>
<name>A0A150XMA8_9BACT</name>
<dbReference type="STRING" id="1914963.AWW67_11250"/>
<dbReference type="RefSeq" id="WP_062302910.1">
    <property type="nucleotide sequence ID" value="NZ_LRPB01000048.1"/>
</dbReference>
<comment type="caution">
    <text evidence="2">The sequence shown here is derived from an EMBL/GenBank/DDBJ whole genome shotgun (WGS) entry which is preliminary data.</text>
</comment>
<dbReference type="InterPro" id="IPR057736">
    <property type="entry name" value="SAF_PseI/NeuA/NeuB"/>
</dbReference>
<dbReference type="PANTHER" id="PTHR42966">
    <property type="entry name" value="N-ACETYLNEURAMINATE SYNTHASE"/>
    <property type="match status" value="1"/>
</dbReference>
<dbReference type="EMBL" id="LRPB01000048">
    <property type="protein sequence ID" value="KYG79879.1"/>
    <property type="molecule type" value="Genomic_DNA"/>
</dbReference>
<feature type="domain" description="AFP-like" evidence="1">
    <location>
        <begin position="283"/>
        <end position="339"/>
    </location>
</feature>
<dbReference type="InterPro" id="IPR013132">
    <property type="entry name" value="PseI/NeuA/B-like_N"/>
</dbReference>
<sequence>MKDKQGCYIIAEVGPNHNGSLEVALKYVEALAAIGVDAVKFQMGNPLNSYSLDAFKANYQEGRDKTKSPIEMSKRYQLPFQDHIKLYEKCKELGVDYSCSAFEMDSLNFLWDNIPMPFFKIPSGEIFTLDMVDFMAQKDLPIILSTGMSTFEEIEKGIALFEARGPKDITILHCVSSYPASPEDINLNVMLELRKRFGRNVGYSDHMLGNEASIAAVALGATVVEKHVTFDKNDEGPDHQASATIEEFADLVKAIRKVETLMGTNEKIFTEKEIGIKKVARKSIVAKTDLPVGHIITQEDLCYKRPGFGYLPTEQDQVIGKKVSTTIEGNRVIRPEHLA</sequence>
<protein>
    <recommendedName>
        <fullName evidence="1">AFP-like domain-containing protein</fullName>
    </recommendedName>
</protein>
<dbReference type="InterPro" id="IPR036732">
    <property type="entry name" value="AFP_Neu5c_C_sf"/>
</dbReference>